<organism evidence="1 2">
    <name type="scientific">candidate division WWE3 bacterium RIFCSPLOWO2_01_FULL_41_18</name>
    <dbReference type="NCBI Taxonomy" id="1802625"/>
    <lineage>
        <taxon>Bacteria</taxon>
        <taxon>Katanobacteria</taxon>
    </lineage>
</organism>
<evidence type="ECO:0000313" key="2">
    <source>
        <dbReference type="Proteomes" id="UP000176504"/>
    </source>
</evidence>
<name>A0A1F4VF27_UNCKA</name>
<protein>
    <submittedName>
        <fullName evidence="1">Uncharacterized protein</fullName>
    </submittedName>
</protein>
<dbReference type="Proteomes" id="UP000176504">
    <property type="component" value="Unassembled WGS sequence"/>
</dbReference>
<reference evidence="1 2" key="1">
    <citation type="journal article" date="2016" name="Nat. Commun.">
        <title>Thousands of microbial genomes shed light on interconnected biogeochemical processes in an aquifer system.</title>
        <authorList>
            <person name="Anantharaman K."/>
            <person name="Brown C.T."/>
            <person name="Hug L.A."/>
            <person name="Sharon I."/>
            <person name="Castelle C.J."/>
            <person name="Probst A.J."/>
            <person name="Thomas B.C."/>
            <person name="Singh A."/>
            <person name="Wilkins M.J."/>
            <person name="Karaoz U."/>
            <person name="Brodie E.L."/>
            <person name="Williams K.H."/>
            <person name="Hubbard S.S."/>
            <person name="Banfield J.F."/>
        </authorList>
    </citation>
    <scope>NUCLEOTIDE SEQUENCE [LARGE SCALE GENOMIC DNA]</scope>
</reference>
<dbReference type="AlphaFoldDB" id="A0A1F4VF27"/>
<sequence length="96" mass="10820">MEYSTLALASFWSGFGLKNRTATAVSKKKNVFNLSLDKGFICFTRRGQKTFLKVYALTECSRLSNGAVGPPWFGFERQQDMPLKGNSERNVLSSWT</sequence>
<gene>
    <name evidence="1" type="ORF">A3A78_01275</name>
</gene>
<proteinExistence type="predicted"/>
<comment type="caution">
    <text evidence="1">The sequence shown here is derived from an EMBL/GenBank/DDBJ whole genome shotgun (WGS) entry which is preliminary data.</text>
</comment>
<accession>A0A1F4VF27</accession>
<evidence type="ECO:0000313" key="1">
    <source>
        <dbReference type="EMBL" id="OGC55568.1"/>
    </source>
</evidence>
<dbReference type="EMBL" id="MEVI01000002">
    <property type="protein sequence ID" value="OGC55568.1"/>
    <property type="molecule type" value="Genomic_DNA"/>
</dbReference>